<sequence length="120" mass="13272">MLHARIDAMWMHVILRDRGPRYETLRVLAEAWAEDRSQVVRALDQLAAVVEQGGPAWDAAVDDVEADLQMPEPETELTHVDAERLADELLAAAPLTMSARREAAQAAEVIAFPHQHGEVA</sequence>
<protein>
    <submittedName>
        <fullName evidence="1">Uncharacterized protein</fullName>
    </submittedName>
</protein>
<dbReference type="Proteomes" id="UP001596067">
    <property type="component" value="Unassembled WGS sequence"/>
</dbReference>
<name>A0ABW1F2A3_9ACTN</name>
<keyword evidence="2" id="KW-1185">Reference proteome</keyword>
<accession>A0ABW1F2A3</accession>
<comment type="caution">
    <text evidence="1">The sequence shown here is derived from an EMBL/GenBank/DDBJ whole genome shotgun (WGS) entry which is preliminary data.</text>
</comment>
<gene>
    <name evidence="1" type="ORF">ACFP0N_26525</name>
</gene>
<dbReference type="RefSeq" id="WP_313763557.1">
    <property type="nucleotide sequence ID" value="NZ_BAAAVH010000113.1"/>
</dbReference>
<evidence type="ECO:0000313" key="1">
    <source>
        <dbReference type="EMBL" id="MFC5888527.1"/>
    </source>
</evidence>
<organism evidence="1 2">
    <name type="scientific">Kitasatospora aburaviensis</name>
    <dbReference type="NCBI Taxonomy" id="67265"/>
    <lineage>
        <taxon>Bacteria</taxon>
        <taxon>Bacillati</taxon>
        <taxon>Actinomycetota</taxon>
        <taxon>Actinomycetes</taxon>
        <taxon>Kitasatosporales</taxon>
        <taxon>Streptomycetaceae</taxon>
        <taxon>Kitasatospora</taxon>
    </lineage>
</organism>
<reference evidence="2" key="1">
    <citation type="journal article" date="2019" name="Int. J. Syst. Evol. Microbiol.">
        <title>The Global Catalogue of Microorganisms (GCM) 10K type strain sequencing project: providing services to taxonomists for standard genome sequencing and annotation.</title>
        <authorList>
            <consortium name="The Broad Institute Genomics Platform"/>
            <consortium name="The Broad Institute Genome Sequencing Center for Infectious Disease"/>
            <person name="Wu L."/>
            <person name="Ma J."/>
        </authorList>
    </citation>
    <scope>NUCLEOTIDE SEQUENCE [LARGE SCALE GENOMIC DNA]</scope>
    <source>
        <strain evidence="2">CGMCC 4.1469</strain>
    </source>
</reference>
<evidence type="ECO:0000313" key="2">
    <source>
        <dbReference type="Proteomes" id="UP001596067"/>
    </source>
</evidence>
<dbReference type="EMBL" id="JBHSOD010000041">
    <property type="protein sequence ID" value="MFC5888527.1"/>
    <property type="molecule type" value="Genomic_DNA"/>
</dbReference>
<proteinExistence type="predicted"/>